<keyword evidence="3" id="KW-1185">Reference proteome</keyword>
<dbReference type="CDD" id="cd00090">
    <property type="entry name" value="HTH_ARSR"/>
    <property type="match status" value="1"/>
</dbReference>
<keyword evidence="2" id="KW-0830">Ubiquinone</keyword>
<accession>A0A518D0Q9</accession>
<dbReference type="RefSeq" id="WP_419185806.1">
    <property type="nucleotide sequence ID" value="NZ_CP036290.1"/>
</dbReference>
<dbReference type="Proteomes" id="UP000319342">
    <property type="component" value="Chromosome"/>
</dbReference>
<feature type="domain" description="HTH arsR-type" evidence="1">
    <location>
        <begin position="7"/>
        <end position="107"/>
    </location>
</feature>
<reference evidence="2 3" key="1">
    <citation type="submission" date="2019-02" db="EMBL/GenBank/DDBJ databases">
        <title>Deep-cultivation of Planctomycetes and their phenomic and genomic characterization uncovers novel biology.</title>
        <authorList>
            <person name="Wiegand S."/>
            <person name="Jogler M."/>
            <person name="Boedeker C."/>
            <person name="Pinto D."/>
            <person name="Vollmers J."/>
            <person name="Rivas-Marin E."/>
            <person name="Kohn T."/>
            <person name="Peeters S.H."/>
            <person name="Heuer A."/>
            <person name="Rast P."/>
            <person name="Oberbeckmann S."/>
            <person name="Bunk B."/>
            <person name="Jeske O."/>
            <person name="Meyerdierks A."/>
            <person name="Storesund J.E."/>
            <person name="Kallscheuer N."/>
            <person name="Luecker S."/>
            <person name="Lage O.M."/>
            <person name="Pohl T."/>
            <person name="Merkel B.J."/>
            <person name="Hornburger P."/>
            <person name="Mueller R.-W."/>
            <person name="Bruemmer F."/>
            <person name="Labrenz M."/>
            <person name="Spormann A.M."/>
            <person name="Op den Camp H."/>
            <person name="Overmann J."/>
            <person name="Amann R."/>
            <person name="Jetten M.S.M."/>
            <person name="Mascher T."/>
            <person name="Medema M.H."/>
            <person name="Devos D.P."/>
            <person name="Kaster A.-K."/>
            <person name="Ovreas L."/>
            <person name="Rohde M."/>
            <person name="Galperin M.Y."/>
            <person name="Jogler C."/>
        </authorList>
    </citation>
    <scope>NUCLEOTIDE SEQUENCE [LARGE SCALE GENOMIC DNA]</scope>
    <source>
        <strain evidence="2 3">Pla163</strain>
    </source>
</reference>
<dbReference type="InterPro" id="IPR001845">
    <property type="entry name" value="HTH_ArsR_DNA-bd_dom"/>
</dbReference>
<dbReference type="InterPro" id="IPR011991">
    <property type="entry name" value="ArsR-like_HTH"/>
</dbReference>
<dbReference type="NCBIfam" id="NF033788">
    <property type="entry name" value="HTH_metalloreg"/>
    <property type="match status" value="1"/>
</dbReference>
<keyword evidence="2" id="KW-0489">Methyltransferase</keyword>
<dbReference type="EC" id="2.1.1.163" evidence="2"/>
<dbReference type="InterPro" id="IPR013216">
    <property type="entry name" value="Methyltransf_11"/>
</dbReference>
<evidence type="ECO:0000313" key="2">
    <source>
        <dbReference type="EMBL" id="QDU85047.1"/>
    </source>
</evidence>
<evidence type="ECO:0000259" key="1">
    <source>
        <dbReference type="PROSITE" id="PS50987"/>
    </source>
</evidence>
<protein>
    <submittedName>
        <fullName evidence="2">Ubiquinone/menaquinone biosynthesis C-methyltransferase UbiE</fullName>
        <ecNumber evidence="2">2.1.1.163</ecNumber>
    </submittedName>
</protein>
<gene>
    <name evidence="2" type="primary">ubiE_2</name>
    <name evidence="2" type="ORF">Pla163_21710</name>
</gene>
<keyword evidence="2" id="KW-0808">Transferase</keyword>
<sequence>MIDTARMAATATPALPTLLRLLADGTRLRMLALLRREELTVGELARALGLAQSRVSNHLRQLREIGLLFERHVGKHTHLKLAGRGNDLIGRVWSALEESLADMPEHAADLARLDGVLAERQRGADFFDRVAGDYDKLAVRFSSGQARQRTAAHLAAARGLTVADLGCGTGYMTQPLVGLVERVVCVDRSEAMLEQARERLADSGLDLEFRVGDLDLLPIADGEVDALVAGMVLHHLADLEHAFTEMRRVVRPGGRAVVLELFPHTQTWIHEALGDRFLGIAPTDVTRAMERSGFVNVVIDAVEDRYEPVGPGGESASLPLYLVRGERPPEPV</sequence>
<dbReference type="Pfam" id="PF01022">
    <property type="entry name" value="HTH_5"/>
    <property type="match status" value="1"/>
</dbReference>
<evidence type="ECO:0000313" key="3">
    <source>
        <dbReference type="Proteomes" id="UP000319342"/>
    </source>
</evidence>
<dbReference type="EMBL" id="CP036290">
    <property type="protein sequence ID" value="QDU85047.1"/>
    <property type="molecule type" value="Genomic_DNA"/>
</dbReference>
<organism evidence="2 3">
    <name type="scientific">Rohdeia mirabilis</name>
    <dbReference type="NCBI Taxonomy" id="2528008"/>
    <lineage>
        <taxon>Bacteria</taxon>
        <taxon>Pseudomonadati</taxon>
        <taxon>Planctomycetota</taxon>
        <taxon>Planctomycetia</taxon>
        <taxon>Planctomycetia incertae sedis</taxon>
        <taxon>Rohdeia</taxon>
    </lineage>
</organism>
<dbReference type="AlphaFoldDB" id="A0A518D0Q9"/>
<dbReference type="GO" id="GO:0003700">
    <property type="term" value="F:DNA-binding transcription factor activity"/>
    <property type="evidence" value="ECO:0007669"/>
    <property type="project" value="InterPro"/>
</dbReference>
<proteinExistence type="predicted"/>
<dbReference type="Gene3D" id="3.40.50.150">
    <property type="entry name" value="Vaccinia Virus protein VP39"/>
    <property type="match status" value="1"/>
</dbReference>
<dbReference type="InterPro" id="IPR036388">
    <property type="entry name" value="WH-like_DNA-bd_sf"/>
</dbReference>
<dbReference type="SUPFAM" id="SSF46785">
    <property type="entry name" value="Winged helix' DNA-binding domain"/>
    <property type="match status" value="1"/>
</dbReference>
<dbReference type="GO" id="GO:0008757">
    <property type="term" value="F:S-adenosylmethionine-dependent methyltransferase activity"/>
    <property type="evidence" value="ECO:0007669"/>
    <property type="project" value="InterPro"/>
</dbReference>
<name>A0A518D0Q9_9BACT</name>
<dbReference type="InterPro" id="IPR036390">
    <property type="entry name" value="WH_DNA-bd_sf"/>
</dbReference>
<dbReference type="PANTHER" id="PTHR42912:SF93">
    <property type="entry name" value="N6-ADENOSINE-METHYLTRANSFERASE TMT1A"/>
    <property type="match status" value="1"/>
</dbReference>
<dbReference type="CDD" id="cd02440">
    <property type="entry name" value="AdoMet_MTases"/>
    <property type="match status" value="1"/>
</dbReference>
<dbReference type="GO" id="GO:0043770">
    <property type="term" value="F:demethylmenaquinone methyltransferase activity"/>
    <property type="evidence" value="ECO:0007669"/>
    <property type="project" value="UniProtKB-EC"/>
</dbReference>
<dbReference type="Pfam" id="PF08241">
    <property type="entry name" value="Methyltransf_11"/>
    <property type="match status" value="1"/>
</dbReference>
<dbReference type="PRINTS" id="PR00778">
    <property type="entry name" value="HTHARSR"/>
</dbReference>
<dbReference type="PROSITE" id="PS50987">
    <property type="entry name" value="HTH_ARSR_2"/>
    <property type="match status" value="1"/>
</dbReference>
<dbReference type="SMART" id="SM00418">
    <property type="entry name" value="HTH_ARSR"/>
    <property type="match status" value="1"/>
</dbReference>
<dbReference type="Gene3D" id="1.10.10.10">
    <property type="entry name" value="Winged helix-like DNA-binding domain superfamily/Winged helix DNA-binding domain"/>
    <property type="match status" value="1"/>
</dbReference>
<dbReference type="InterPro" id="IPR050508">
    <property type="entry name" value="Methyltransf_Superfamily"/>
</dbReference>
<dbReference type="SUPFAM" id="SSF53335">
    <property type="entry name" value="S-adenosyl-L-methionine-dependent methyltransferases"/>
    <property type="match status" value="1"/>
</dbReference>
<dbReference type="PANTHER" id="PTHR42912">
    <property type="entry name" value="METHYLTRANSFERASE"/>
    <property type="match status" value="1"/>
</dbReference>
<dbReference type="GO" id="GO:0032259">
    <property type="term" value="P:methylation"/>
    <property type="evidence" value="ECO:0007669"/>
    <property type="project" value="UniProtKB-KW"/>
</dbReference>
<dbReference type="InterPro" id="IPR029063">
    <property type="entry name" value="SAM-dependent_MTases_sf"/>
</dbReference>